<feature type="region of interest" description="Disordered" evidence="1">
    <location>
        <begin position="404"/>
        <end position="441"/>
    </location>
</feature>
<keyword evidence="3" id="KW-1185">Reference proteome</keyword>
<dbReference type="AlphaFoldDB" id="A0AAD7G068"/>
<sequence length="582" mass="63156">MNKHITFRQRIFSSGKYNSTKEKDSNNGYIHDCDSPLTTEEMTALKKIPSRPGFDRALVVGSKEADTIATQFCSEDLHPQFRAGSGDSSAAEDSDSIASASDGSDDEESFPVTAKDIDFELDTPIRLPPHPNQDAVCPESDAIVLGKDLTVSQALAHAAHHIVTERVLSEFMAKDEAELDAIDKELDANPETSVSGRMRTAPLLNPAPPTPAAILSTSVAVIARQLGSTREKTRTPEINAEYLGGKFSLNHAAQQLKEGLQSEGLRRDTTFQKARYRRWILSGPAVEWTERCRLDVALSNLHVPKLRSRGVDAITPIRLGMARCRIGTSLNLFRHIVPVHRGVSALAFFNHAPISELVYPLTCGSLSTQPNAMFSIPGGDSGHECWDALSSSAAVYRILDLPADNSTDDSEEEDDYDEPISGSSSKKRRPKPPRGTSKCGTPIPLIGRQTCESFPLPPPLIVPSSSSFKHQASCCTNSGSLILRLQLLPVSYTTCKHKLQAVVLISGALIASTPSLKPHACTSSAEATSLMITDSMAADLVIIGKQSTMTWGRRLWGCSAEGRGRGGGHEQWTVWIIDINYT</sequence>
<protein>
    <submittedName>
        <fullName evidence="2">Uncharacterized protein</fullName>
    </submittedName>
</protein>
<proteinExistence type="predicted"/>
<name>A0AAD7G068_MYCRO</name>
<dbReference type="EMBL" id="JARKIE010000335">
    <property type="protein sequence ID" value="KAJ7653460.1"/>
    <property type="molecule type" value="Genomic_DNA"/>
</dbReference>
<evidence type="ECO:0000256" key="1">
    <source>
        <dbReference type="SAM" id="MobiDB-lite"/>
    </source>
</evidence>
<gene>
    <name evidence="2" type="ORF">B0H17DRAFT_1147109</name>
</gene>
<accession>A0AAD7G068</accession>
<evidence type="ECO:0000313" key="3">
    <source>
        <dbReference type="Proteomes" id="UP001221757"/>
    </source>
</evidence>
<feature type="compositionally biased region" description="Acidic residues" evidence="1">
    <location>
        <begin position="406"/>
        <end position="418"/>
    </location>
</feature>
<comment type="caution">
    <text evidence="2">The sequence shown here is derived from an EMBL/GenBank/DDBJ whole genome shotgun (WGS) entry which is preliminary data.</text>
</comment>
<dbReference type="Proteomes" id="UP001221757">
    <property type="component" value="Unassembled WGS sequence"/>
</dbReference>
<feature type="region of interest" description="Disordered" evidence="1">
    <location>
        <begin position="79"/>
        <end position="110"/>
    </location>
</feature>
<organism evidence="2 3">
    <name type="scientific">Mycena rosella</name>
    <name type="common">Pink bonnet</name>
    <name type="synonym">Agaricus rosellus</name>
    <dbReference type="NCBI Taxonomy" id="1033263"/>
    <lineage>
        <taxon>Eukaryota</taxon>
        <taxon>Fungi</taxon>
        <taxon>Dikarya</taxon>
        <taxon>Basidiomycota</taxon>
        <taxon>Agaricomycotina</taxon>
        <taxon>Agaricomycetes</taxon>
        <taxon>Agaricomycetidae</taxon>
        <taxon>Agaricales</taxon>
        <taxon>Marasmiineae</taxon>
        <taxon>Mycenaceae</taxon>
        <taxon>Mycena</taxon>
    </lineage>
</organism>
<evidence type="ECO:0000313" key="2">
    <source>
        <dbReference type="EMBL" id="KAJ7653460.1"/>
    </source>
</evidence>
<reference evidence="2" key="1">
    <citation type="submission" date="2023-03" db="EMBL/GenBank/DDBJ databases">
        <title>Massive genome expansion in bonnet fungi (Mycena s.s.) driven by repeated elements and novel gene families across ecological guilds.</title>
        <authorList>
            <consortium name="Lawrence Berkeley National Laboratory"/>
            <person name="Harder C.B."/>
            <person name="Miyauchi S."/>
            <person name="Viragh M."/>
            <person name="Kuo A."/>
            <person name="Thoen E."/>
            <person name="Andreopoulos B."/>
            <person name="Lu D."/>
            <person name="Skrede I."/>
            <person name="Drula E."/>
            <person name="Henrissat B."/>
            <person name="Morin E."/>
            <person name="Kohler A."/>
            <person name="Barry K."/>
            <person name="LaButti K."/>
            <person name="Morin E."/>
            <person name="Salamov A."/>
            <person name="Lipzen A."/>
            <person name="Mereny Z."/>
            <person name="Hegedus B."/>
            <person name="Baldrian P."/>
            <person name="Stursova M."/>
            <person name="Weitz H."/>
            <person name="Taylor A."/>
            <person name="Grigoriev I.V."/>
            <person name="Nagy L.G."/>
            <person name="Martin F."/>
            <person name="Kauserud H."/>
        </authorList>
    </citation>
    <scope>NUCLEOTIDE SEQUENCE</scope>
    <source>
        <strain evidence="2">CBHHK067</strain>
    </source>
</reference>